<dbReference type="Proteomes" id="UP000078387">
    <property type="component" value="Unassembled WGS sequence"/>
</dbReference>
<proteinExistence type="predicted"/>
<sequence>MDTEERLESTKIENINIRILKDYFIDMDCLKDMCDDLIQCYRKEQDFYLEDEKFNKILEDEAELVESICEIASDIKKNYKDILDAFRIRATERARRRRVTMSRELNKKPRAPKDN</sequence>
<organism evidence="2 3">
    <name type="scientific">Entamoeba histolytica</name>
    <dbReference type="NCBI Taxonomy" id="5759"/>
    <lineage>
        <taxon>Eukaryota</taxon>
        <taxon>Amoebozoa</taxon>
        <taxon>Evosea</taxon>
        <taxon>Archamoebae</taxon>
        <taxon>Mastigamoebida</taxon>
        <taxon>Entamoebidae</taxon>
        <taxon>Entamoeba</taxon>
    </lineage>
</organism>
<evidence type="ECO:0000313" key="2">
    <source>
        <dbReference type="EMBL" id="GAT98913.1"/>
    </source>
</evidence>
<reference evidence="2 3" key="1">
    <citation type="submission" date="2016-05" db="EMBL/GenBank/DDBJ databases">
        <title>First whole genome sequencing of Entamoeba histolytica HM1:IMSS-clone-6.</title>
        <authorList>
            <person name="Mukherjee Avik.K."/>
            <person name="Izumyama S."/>
            <person name="Nakada-Tsukui K."/>
            <person name="Nozaki T."/>
        </authorList>
    </citation>
    <scope>NUCLEOTIDE SEQUENCE [LARGE SCALE GENOMIC DNA]</scope>
    <source>
        <strain evidence="2 3">HM1:IMSS clone 6</strain>
    </source>
</reference>
<dbReference type="AlphaFoldDB" id="A0A5K1U2J8"/>
<name>A0A5K1U2J8_ENTHI</name>
<protein>
    <submittedName>
        <fullName evidence="2">Uncharacterized protein</fullName>
    </submittedName>
</protein>
<gene>
    <name evidence="2" type="ORF">CL6EHI_130490</name>
</gene>
<evidence type="ECO:0000256" key="1">
    <source>
        <dbReference type="SAM" id="MobiDB-lite"/>
    </source>
</evidence>
<dbReference type="VEuPathDB" id="AmoebaDB:EHI_095450"/>
<comment type="caution">
    <text evidence="2">The sequence shown here is derived from an EMBL/GenBank/DDBJ whole genome shotgun (WGS) entry which is preliminary data.</text>
</comment>
<evidence type="ECO:0000313" key="3">
    <source>
        <dbReference type="Proteomes" id="UP000078387"/>
    </source>
</evidence>
<dbReference type="VEuPathDB" id="AmoebaDB:EHI5A_245200"/>
<feature type="compositionally biased region" description="Basic and acidic residues" evidence="1">
    <location>
        <begin position="104"/>
        <end position="115"/>
    </location>
</feature>
<dbReference type="EMBL" id="BDEQ01000001">
    <property type="protein sequence ID" value="GAT98913.1"/>
    <property type="molecule type" value="Genomic_DNA"/>
</dbReference>
<dbReference type="VEuPathDB" id="AmoebaDB:KM1_334120"/>
<dbReference type="OMA" id="FEREHHR"/>
<accession>A0A5K1U2J8</accession>
<feature type="region of interest" description="Disordered" evidence="1">
    <location>
        <begin position="96"/>
        <end position="115"/>
    </location>
</feature>